<organism evidence="5 6">
    <name type="scientific">Parastrongyloides trichosuri</name>
    <name type="common">Possum-specific nematode worm</name>
    <dbReference type="NCBI Taxonomy" id="131310"/>
    <lineage>
        <taxon>Eukaryota</taxon>
        <taxon>Metazoa</taxon>
        <taxon>Ecdysozoa</taxon>
        <taxon>Nematoda</taxon>
        <taxon>Chromadorea</taxon>
        <taxon>Rhabditida</taxon>
        <taxon>Tylenchina</taxon>
        <taxon>Panagrolaimomorpha</taxon>
        <taxon>Strongyloidoidea</taxon>
        <taxon>Strongyloididae</taxon>
        <taxon>Parastrongyloides</taxon>
    </lineage>
</organism>
<dbReference type="Proteomes" id="UP000038045">
    <property type="component" value="Unplaced"/>
</dbReference>
<dbReference type="SUPFAM" id="SSF48452">
    <property type="entry name" value="TPR-like"/>
    <property type="match status" value="1"/>
</dbReference>
<keyword evidence="2 4" id="KW-0802">TPR repeat</keyword>
<dbReference type="PANTHER" id="PTHR16193">
    <property type="entry name" value="TETRATRICOPEPTIDE REPEAT PROTEIN 27"/>
    <property type="match status" value="1"/>
</dbReference>
<dbReference type="PANTHER" id="PTHR16193:SF0">
    <property type="entry name" value="TETRATRICOPEPTIDE REPEAT PROTEIN 27"/>
    <property type="match status" value="1"/>
</dbReference>
<evidence type="ECO:0000313" key="6">
    <source>
        <dbReference type="WBParaSite" id="PTRK_0001233800.1"/>
    </source>
</evidence>
<comment type="similarity">
    <text evidence="3">Belongs to the TTC27 family.</text>
</comment>
<dbReference type="STRING" id="131310.A0A0N4ZUS5"/>
<dbReference type="Pfam" id="PF14559">
    <property type="entry name" value="TPR_19"/>
    <property type="match status" value="1"/>
</dbReference>
<keyword evidence="1" id="KW-0677">Repeat</keyword>
<sequence>MFDYSKIKNIFSLFENVDSLEDVEKSIKTFQGMEDDLLYLGKSCIDGYLAMNYAGHQTLLTNLTNELSNCSFLFNEQVKSVIEKKLSFNLNKPYSNARGIVLLYIAKIAYDSIKTLKKDLTFLHSKYQLLFLWVSLLEEPELSLKEDADDIFDDIQGVLSKLCSGGNDSMSAELKSTVIAILLCSFYFNMKFYNYTESEKVLKRAMELCCFNIEFDGALGKRTKFQQNYIAQLVANSNLDEKTFDDSYYWTKNISDLPIDVSLNDDTILETINFEKKREEKELSPLQCASIMAFAYYERRTQFRDELMNEKLNALYNKVLCSKNSWAISCTVLMERSLLEKKSSRRVERACSQAEVIAKLMDGVDDKMNDDDKMDRVKAVIVSGMPPFWKIKISHAEILVSLGCVSEALMIYELLNAWDNVIDCYKMLKQIEKAETLVRNLLKEKEDPIYYCYLGDITLQSSYYEKAIEVSGDKSARAQKSLGELLINRNEYESAYNHLKRSVQLQPIQLGVWFNLGHCAWKLTNYKEATNAYHRCVSLEPEHYQAWNNLSAAYIRLGQKPRAQKILEEALKFCFDDVKMWENYLFVCVDNGDFKSAVKAYHRILEVGEGKKIADNECLEILCKEVNKLPENDNVRTELLKLMARITAKTSVSASVWRAYAILKKPSDEVIKKGDQQAITSYSTYVKLLERCILANKIQGKELLEDVEQCINILSDQISIHEAKITFAKLSKDLNTDRVKAQADFDLENCIRKILKVHGKLNGCKFNDSDDENENVFDEKQKTKLSEMIYFASKLID</sequence>
<dbReference type="InterPro" id="IPR044244">
    <property type="entry name" value="TTC27/Emw1"/>
</dbReference>
<accession>A0A0N4ZUS5</accession>
<dbReference type="Gene3D" id="1.25.40.10">
    <property type="entry name" value="Tetratricopeptide repeat domain"/>
    <property type="match status" value="1"/>
</dbReference>
<dbReference type="InterPro" id="IPR019734">
    <property type="entry name" value="TPR_rpt"/>
</dbReference>
<evidence type="ECO:0000256" key="2">
    <source>
        <dbReference type="ARBA" id="ARBA00022803"/>
    </source>
</evidence>
<protein>
    <submittedName>
        <fullName evidence="6">TPR_REGION domain-containing protein</fullName>
    </submittedName>
</protein>
<feature type="repeat" description="TPR" evidence="4">
    <location>
        <begin position="476"/>
        <end position="509"/>
    </location>
</feature>
<evidence type="ECO:0000256" key="3">
    <source>
        <dbReference type="ARBA" id="ARBA00024020"/>
    </source>
</evidence>
<dbReference type="PROSITE" id="PS50005">
    <property type="entry name" value="TPR"/>
    <property type="match status" value="2"/>
</dbReference>
<evidence type="ECO:0000256" key="1">
    <source>
        <dbReference type="ARBA" id="ARBA00022737"/>
    </source>
</evidence>
<evidence type="ECO:0000313" key="5">
    <source>
        <dbReference type="Proteomes" id="UP000038045"/>
    </source>
</evidence>
<keyword evidence="5" id="KW-1185">Reference proteome</keyword>
<evidence type="ECO:0000256" key="4">
    <source>
        <dbReference type="PROSITE-ProRule" id="PRU00339"/>
    </source>
</evidence>
<dbReference type="WBParaSite" id="PTRK_0001233800.1">
    <property type="protein sequence ID" value="PTRK_0001233800.1"/>
    <property type="gene ID" value="PTRK_0001233800"/>
</dbReference>
<name>A0A0N4ZUS5_PARTI</name>
<dbReference type="AlphaFoldDB" id="A0A0N4ZUS5"/>
<reference evidence="6" key="1">
    <citation type="submission" date="2017-02" db="UniProtKB">
        <authorList>
            <consortium name="WormBaseParasite"/>
        </authorList>
    </citation>
    <scope>IDENTIFICATION</scope>
</reference>
<feature type="repeat" description="TPR" evidence="4">
    <location>
        <begin position="510"/>
        <end position="543"/>
    </location>
</feature>
<dbReference type="InterPro" id="IPR011990">
    <property type="entry name" value="TPR-like_helical_dom_sf"/>
</dbReference>
<proteinExistence type="inferred from homology"/>
<dbReference type="SMART" id="SM00028">
    <property type="entry name" value="TPR"/>
    <property type="match status" value="4"/>
</dbReference>